<dbReference type="PANTHER" id="PTHR11474">
    <property type="entry name" value="TYROSINASE FAMILY MEMBER"/>
    <property type="match status" value="1"/>
</dbReference>
<dbReference type="Pfam" id="PF12142">
    <property type="entry name" value="PPO1_DWL"/>
    <property type="match status" value="1"/>
</dbReference>
<dbReference type="SUPFAM" id="SSF48056">
    <property type="entry name" value="Di-copper centre-containing domain"/>
    <property type="match status" value="1"/>
</dbReference>
<feature type="region of interest" description="Disordered" evidence="10">
    <location>
        <begin position="447"/>
        <end position="480"/>
    </location>
</feature>
<feature type="compositionally biased region" description="Polar residues" evidence="10">
    <location>
        <begin position="447"/>
        <end position="461"/>
    </location>
</feature>
<feature type="disulfide bond" evidence="8">
    <location>
        <begin position="127"/>
        <end position="189"/>
    </location>
</feature>
<keyword evidence="4" id="KW-0560">Oxidoreductase</keyword>
<comment type="cofactor">
    <cofactor evidence="7">
        <name>Cu(2+)</name>
        <dbReference type="ChEBI" id="CHEBI:29036"/>
    </cofactor>
    <text evidence="7">Binds 2 copper ions per subunit.</text>
</comment>
<evidence type="ECO:0000256" key="1">
    <source>
        <dbReference type="ARBA" id="ARBA00009928"/>
    </source>
</evidence>
<feature type="binding site" evidence="7">
    <location>
        <position position="374"/>
    </location>
    <ligand>
        <name>Cu cation</name>
        <dbReference type="ChEBI" id="CHEBI:23378"/>
        <label>B</label>
    </ligand>
</feature>
<feature type="binding site" evidence="7">
    <location>
        <position position="209"/>
    </location>
    <ligand>
        <name>Cu cation</name>
        <dbReference type="ChEBI" id="CHEBI:23378"/>
        <label>A</label>
    </ligand>
</feature>
<reference evidence="13" key="1">
    <citation type="journal article" date="2012" name="Plant Biotechnol. (Sheffield)">
        <title>Isolation of polyphenol oxidase genes from Portulaca oleracea and evaluation of their ability to metabolize endocrine-disrupting chemicals.</title>
        <authorList>
            <person name="Kaneda H."/>
            <person name="Matsui T."/>
            <person name="Tomiyasu R."/>
            <person name="Kuroda Y."/>
            <person name="Higashimoto Y."/>
            <person name="Oda T."/>
            <person name="Miyasaka H."/>
            <person name="Okuhata H."/>
            <person name="Tanaka S."/>
            <person name="Harada K."/>
            <person name="Matsuura H."/>
            <person name="Nakayama H."/>
            <person name="Kato K."/>
            <person name="Hirata K."/>
        </authorList>
    </citation>
    <scope>NUCLEOTIDE SEQUENCE</scope>
    <source>
        <tissue evidence="13">Root</tissue>
    </source>
</reference>
<evidence type="ECO:0000259" key="11">
    <source>
        <dbReference type="PROSITE" id="PS00497"/>
    </source>
</evidence>
<feature type="cross-link" description="2'-(S-cysteinyl)-histidine (Cys-His)" evidence="9">
    <location>
        <begin position="192"/>
        <end position="209"/>
    </location>
</feature>
<dbReference type="FunFam" id="1.10.1280.10:FF:000007">
    <property type="entry name" value="Polyphenol oxidase, chloroplastic"/>
    <property type="match status" value="1"/>
</dbReference>
<evidence type="ECO:0000256" key="10">
    <source>
        <dbReference type="SAM" id="MobiDB-lite"/>
    </source>
</evidence>
<dbReference type="GO" id="GO:0046872">
    <property type="term" value="F:metal ion binding"/>
    <property type="evidence" value="ECO:0007669"/>
    <property type="project" value="UniProtKB-KW"/>
</dbReference>
<feature type="disulfide bond" evidence="8">
    <location>
        <begin position="112"/>
        <end position="128"/>
    </location>
</feature>
<keyword evidence="5 7" id="KW-0186">Copper</keyword>
<dbReference type="PROSITE" id="PS00497">
    <property type="entry name" value="TYROSINASE_1"/>
    <property type="match status" value="1"/>
</dbReference>
<dbReference type="InterPro" id="IPR050316">
    <property type="entry name" value="Tyrosinase/Hemocyanin"/>
</dbReference>
<evidence type="ECO:0000256" key="5">
    <source>
        <dbReference type="ARBA" id="ARBA00023008"/>
    </source>
</evidence>
<keyword evidence="6 8" id="KW-1015">Disulfide bond</keyword>
<proteinExistence type="evidence at transcript level"/>
<dbReference type="Pfam" id="PF00264">
    <property type="entry name" value="Tyrosinase"/>
    <property type="match status" value="1"/>
</dbReference>
<evidence type="ECO:0000256" key="9">
    <source>
        <dbReference type="PIRSR" id="PIRSR000290-3"/>
    </source>
</evidence>
<dbReference type="Pfam" id="PF12143">
    <property type="entry name" value="PPO1_KFDV"/>
    <property type="match status" value="1"/>
</dbReference>
<dbReference type="AlphaFoldDB" id="I4DD59"/>
<organism evidence="13">
    <name type="scientific">Portulaca oleracea</name>
    <name type="common">Common purslane</name>
    <name type="synonym">Portulaca neglecta</name>
    <dbReference type="NCBI Taxonomy" id="46147"/>
    <lineage>
        <taxon>Eukaryota</taxon>
        <taxon>Viridiplantae</taxon>
        <taxon>Streptophyta</taxon>
        <taxon>Embryophyta</taxon>
        <taxon>Tracheophyta</taxon>
        <taxon>Spermatophyta</taxon>
        <taxon>Magnoliopsida</taxon>
        <taxon>eudicotyledons</taxon>
        <taxon>Gunneridae</taxon>
        <taxon>Pentapetalae</taxon>
        <taxon>Caryophyllales</taxon>
        <taxon>Cactineae</taxon>
        <taxon>Portulacaceae</taxon>
        <taxon>Portulaca</taxon>
    </lineage>
</organism>
<feature type="compositionally biased region" description="Polar residues" evidence="10">
    <location>
        <begin position="61"/>
        <end position="72"/>
    </location>
</feature>
<dbReference type="Gene3D" id="1.10.1280.10">
    <property type="entry name" value="Di-copper center containing domain from catechol oxidase"/>
    <property type="match status" value="1"/>
</dbReference>
<dbReference type="InterPro" id="IPR016213">
    <property type="entry name" value="Polyphenol_oxidase"/>
</dbReference>
<evidence type="ECO:0000256" key="6">
    <source>
        <dbReference type="ARBA" id="ARBA00023157"/>
    </source>
</evidence>
<evidence type="ECO:0000256" key="3">
    <source>
        <dbReference type="ARBA" id="ARBA00022784"/>
    </source>
</evidence>
<feature type="domain" description="Tyrosinase copper-binding" evidence="11">
    <location>
        <begin position="209"/>
        <end position="226"/>
    </location>
</feature>
<name>I4DD59_POROL</name>
<evidence type="ECO:0000259" key="12">
    <source>
        <dbReference type="PROSITE" id="PS00498"/>
    </source>
</evidence>
<dbReference type="PIRSF" id="PIRSF000290">
    <property type="entry name" value="PPO_plant"/>
    <property type="match status" value="1"/>
</dbReference>
<keyword evidence="3" id="KW-0883">Thioether bond</keyword>
<feature type="compositionally biased region" description="Low complexity" evidence="10">
    <location>
        <begin position="463"/>
        <end position="477"/>
    </location>
</feature>
<dbReference type="GO" id="GO:0004097">
    <property type="term" value="F:catechol oxidase activity"/>
    <property type="evidence" value="ECO:0007669"/>
    <property type="project" value="InterPro"/>
</dbReference>
<dbReference type="PRINTS" id="PR00092">
    <property type="entry name" value="TYROSINASE"/>
</dbReference>
<dbReference type="InterPro" id="IPR022739">
    <property type="entry name" value="Polyphenol_oxidase_cen"/>
</dbReference>
<dbReference type="EMBL" id="AB689860">
    <property type="protein sequence ID" value="BAM15849.1"/>
    <property type="molecule type" value="mRNA"/>
</dbReference>
<keyword evidence="2 7" id="KW-0479">Metal-binding</keyword>
<dbReference type="InterPro" id="IPR008922">
    <property type="entry name" value="Di-copper_centre_dom_sf"/>
</dbReference>
<evidence type="ECO:0000256" key="7">
    <source>
        <dbReference type="PIRSR" id="PIRSR000290-1"/>
    </source>
</evidence>
<dbReference type="InterPro" id="IPR002227">
    <property type="entry name" value="Tyrosinase_Cu-bd"/>
</dbReference>
<protein>
    <recommendedName>
        <fullName evidence="11 12">Tyrosinase copper-binding domain-containing protein</fullName>
    </recommendedName>
</protein>
<dbReference type="InterPro" id="IPR022740">
    <property type="entry name" value="Polyphenol_oxidase_C"/>
</dbReference>
<feature type="domain" description="Tyrosinase copper-binding" evidence="12">
    <location>
        <begin position="367"/>
        <end position="378"/>
    </location>
</feature>
<evidence type="ECO:0000256" key="8">
    <source>
        <dbReference type="PIRSR" id="PIRSR000290-2"/>
    </source>
</evidence>
<feature type="binding site" evidence="7">
    <location>
        <position position="344"/>
    </location>
    <ligand>
        <name>Cu cation</name>
        <dbReference type="ChEBI" id="CHEBI:23378"/>
        <label>B</label>
    </ligand>
</feature>
<feature type="binding site" evidence="7">
    <location>
        <position position="340"/>
    </location>
    <ligand>
        <name>Cu cation</name>
        <dbReference type="ChEBI" id="CHEBI:23378"/>
        <label>B</label>
    </ligand>
</feature>
<evidence type="ECO:0000256" key="4">
    <source>
        <dbReference type="ARBA" id="ARBA00023002"/>
    </source>
</evidence>
<feature type="binding site" evidence="7">
    <location>
        <position position="218"/>
    </location>
    <ligand>
        <name>Cu cation</name>
        <dbReference type="ChEBI" id="CHEBI:23378"/>
        <label>A</label>
    </ligand>
</feature>
<accession>I4DD59</accession>
<dbReference type="GO" id="GO:0046148">
    <property type="term" value="P:pigment biosynthetic process"/>
    <property type="evidence" value="ECO:0007669"/>
    <property type="project" value="InterPro"/>
</dbReference>
<dbReference type="PROSITE" id="PS00498">
    <property type="entry name" value="TYROSINASE_2"/>
    <property type="match status" value="1"/>
</dbReference>
<comment type="similarity">
    <text evidence="1">Belongs to the tyrosinase family.</text>
</comment>
<feature type="binding site" evidence="7">
    <location>
        <position position="188"/>
    </location>
    <ligand>
        <name>Cu cation</name>
        <dbReference type="ChEBI" id="CHEBI:23378"/>
        <label>A</label>
    </ligand>
</feature>
<sequence>MASITPLSTTNAATISATSTTNISNPLFPKTSQLSIPKCRKSHLPTRKISCSAAKNDDQNPRSNTHDGNANNKLDRRNMLIGLGGLYGAATNLGGAPASFAAPIATPDLSKCEPADLPSNAIDRSNCCPPVATNIIDYTPSASSTLRVRPPAHAVDATYLAKFNKAIAAMKALPSTDPRSFIQQARVHCAYCDGGYNQVGFPNLDLQVHGSWLFLPFHRYYLYFFERILGSLINDPTFAIPFWNWDHPDGMKMPSIYTNTSSPLYDRRRDAAHQPPTVIDLNYDGSDDSTSDNALINANLTVMYQQIVRNASTPRLFLGQPYRAGDASPGGSGSLENVPHGPVHVWTGDRNQPNNEDMGTFYTAAKDPIFYAHHANVDRMWSVWKSRRSNPTAPEFTDTDWLNASFIFYDENKQAVRVRVKDCLDTKKLGYTYQNVDLPWLNSRPTSRASRVTTLSSTIPKTANAAKPPSKPSSSSNVTFPKRLDSAITIDVKRPKKSRSKKEKKGEEEVLVVEIEIQRDVHVNFDVFVNDEDDVPSKKNRAFVEHVGSFVNVPHHQHRNNEHGKKMKTFFRVGLNEAIEDLGADDDEGITVTLVPRTGGDAVVIKGLKIEFDY</sequence>
<evidence type="ECO:0000313" key="13">
    <source>
        <dbReference type="EMBL" id="BAM15849.1"/>
    </source>
</evidence>
<dbReference type="PANTHER" id="PTHR11474:SF76">
    <property type="entry name" value="SHKT DOMAIN-CONTAINING PROTEIN"/>
    <property type="match status" value="1"/>
</dbReference>
<feature type="region of interest" description="Disordered" evidence="10">
    <location>
        <begin position="51"/>
        <end position="73"/>
    </location>
</feature>
<evidence type="ECO:0000256" key="2">
    <source>
        <dbReference type="ARBA" id="ARBA00022723"/>
    </source>
</evidence>